<evidence type="ECO:0000256" key="3">
    <source>
        <dbReference type="ARBA" id="ARBA00023163"/>
    </source>
</evidence>
<dbReference type="SMART" id="SM00866">
    <property type="entry name" value="UTRA"/>
    <property type="match status" value="1"/>
</dbReference>
<keyword evidence="6" id="KW-1185">Reference proteome</keyword>
<dbReference type="InterPro" id="IPR050679">
    <property type="entry name" value="Bact_HTH_transcr_reg"/>
</dbReference>
<evidence type="ECO:0000256" key="1">
    <source>
        <dbReference type="ARBA" id="ARBA00023015"/>
    </source>
</evidence>
<name>A0ABY4H6T8_9BACI</name>
<dbReference type="PRINTS" id="PR00035">
    <property type="entry name" value="HTHGNTR"/>
</dbReference>
<dbReference type="PROSITE" id="PS50949">
    <property type="entry name" value="HTH_GNTR"/>
    <property type="match status" value="1"/>
</dbReference>
<dbReference type="SMART" id="SM00345">
    <property type="entry name" value="HTH_GNTR"/>
    <property type="match status" value="1"/>
</dbReference>
<feature type="domain" description="HTH gntR-type" evidence="4">
    <location>
        <begin position="8"/>
        <end position="76"/>
    </location>
</feature>
<dbReference type="PANTHER" id="PTHR44846">
    <property type="entry name" value="MANNOSYL-D-GLYCERATE TRANSPORT/METABOLISM SYSTEM REPRESSOR MNGR-RELATED"/>
    <property type="match status" value="1"/>
</dbReference>
<dbReference type="RefSeq" id="WP_244754545.1">
    <property type="nucleotide sequence ID" value="NZ_CP095074.1"/>
</dbReference>
<evidence type="ECO:0000313" key="5">
    <source>
        <dbReference type="EMBL" id="UOQ94702.1"/>
    </source>
</evidence>
<keyword evidence="2" id="KW-0238">DNA-binding</keyword>
<dbReference type="PANTHER" id="PTHR44846:SF17">
    <property type="entry name" value="GNTR-FAMILY TRANSCRIPTIONAL REGULATOR"/>
    <property type="match status" value="1"/>
</dbReference>
<dbReference type="InterPro" id="IPR000524">
    <property type="entry name" value="Tscrpt_reg_HTH_GntR"/>
</dbReference>
<dbReference type="CDD" id="cd07377">
    <property type="entry name" value="WHTH_GntR"/>
    <property type="match status" value="1"/>
</dbReference>
<proteinExistence type="predicted"/>
<protein>
    <submittedName>
        <fullName evidence="5">GntR family transcriptional regulator</fullName>
    </submittedName>
</protein>
<gene>
    <name evidence="5" type="ORF">MUO14_07080</name>
</gene>
<dbReference type="EMBL" id="CP095074">
    <property type="protein sequence ID" value="UOQ94702.1"/>
    <property type="molecule type" value="Genomic_DNA"/>
</dbReference>
<dbReference type="InterPro" id="IPR036390">
    <property type="entry name" value="WH_DNA-bd_sf"/>
</dbReference>
<sequence>METIHIPTDQAARIIDDMMQKIMMKSFEPGAKLPSENALAEEYRVPRATVRNALTKLEERGYIYSKQGKGRYLKEESIQIELHLTGKISFTDKMKRLGYDLKTRNIYCEKISYDAKIYQLLQVKQGEDVYKIGRMRYIQNEPIALHNSFVSTARFPMVAEDGPHITSMFSYYRQHGYKEFDSHKTLLSTTFPTLYEQELLSCNSMVPLIIVESDCIDLNSKKVLEHTKILYRSDRFKYDITSV</sequence>
<evidence type="ECO:0000313" key="6">
    <source>
        <dbReference type="Proteomes" id="UP000831880"/>
    </source>
</evidence>
<keyword evidence="3" id="KW-0804">Transcription</keyword>
<dbReference type="Gene3D" id="3.40.1410.10">
    <property type="entry name" value="Chorismate lyase-like"/>
    <property type="match status" value="1"/>
</dbReference>
<evidence type="ECO:0000259" key="4">
    <source>
        <dbReference type="PROSITE" id="PS50949"/>
    </source>
</evidence>
<dbReference type="InterPro" id="IPR028978">
    <property type="entry name" value="Chorismate_lyase_/UTRA_dom_sf"/>
</dbReference>
<dbReference type="Gene3D" id="1.10.10.10">
    <property type="entry name" value="Winged helix-like DNA-binding domain superfamily/Winged helix DNA-binding domain"/>
    <property type="match status" value="1"/>
</dbReference>
<organism evidence="5 6">
    <name type="scientific">Halobacillus shinanisalinarum</name>
    <dbReference type="NCBI Taxonomy" id="2932258"/>
    <lineage>
        <taxon>Bacteria</taxon>
        <taxon>Bacillati</taxon>
        <taxon>Bacillota</taxon>
        <taxon>Bacilli</taxon>
        <taxon>Bacillales</taxon>
        <taxon>Bacillaceae</taxon>
        <taxon>Halobacillus</taxon>
    </lineage>
</organism>
<evidence type="ECO:0000256" key="2">
    <source>
        <dbReference type="ARBA" id="ARBA00023125"/>
    </source>
</evidence>
<dbReference type="SUPFAM" id="SSF46785">
    <property type="entry name" value="Winged helix' DNA-binding domain"/>
    <property type="match status" value="1"/>
</dbReference>
<dbReference type="Pfam" id="PF07702">
    <property type="entry name" value="UTRA"/>
    <property type="match status" value="1"/>
</dbReference>
<keyword evidence="1" id="KW-0805">Transcription regulation</keyword>
<dbReference type="SUPFAM" id="SSF64288">
    <property type="entry name" value="Chorismate lyase-like"/>
    <property type="match status" value="1"/>
</dbReference>
<accession>A0ABY4H6T8</accession>
<dbReference type="InterPro" id="IPR036388">
    <property type="entry name" value="WH-like_DNA-bd_sf"/>
</dbReference>
<dbReference type="InterPro" id="IPR011663">
    <property type="entry name" value="UTRA"/>
</dbReference>
<dbReference type="Pfam" id="PF00392">
    <property type="entry name" value="GntR"/>
    <property type="match status" value="1"/>
</dbReference>
<reference evidence="5 6" key="1">
    <citation type="submission" date="2022-04" db="EMBL/GenBank/DDBJ databases">
        <title>Halobacillus sp. isolated from saltern.</title>
        <authorList>
            <person name="Won M."/>
            <person name="Lee C.-M."/>
            <person name="Woen H.-Y."/>
            <person name="Kwon S.-W."/>
        </authorList>
    </citation>
    <scope>NUCLEOTIDE SEQUENCE [LARGE SCALE GENOMIC DNA]</scope>
    <source>
        <strain evidence="5 6">SSTM10-2</strain>
    </source>
</reference>
<dbReference type="Proteomes" id="UP000831880">
    <property type="component" value="Chromosome"/>
</dbReference>